<organism evidence="3 4">
    <name type="scientific">Streptomyces tagetis</name>
    <dbReference type="NCBI Taxonomy" id="2820809"/>
    <lineage>
        <taxon>Bacteria</taxon>
        <taxon>Bacillati</taxon>
        <taxon>Actinomycetota</taxon>
        <taxon>Actinomycetes</taxon>
        <taxon>Kitasatosporales</taxon>
        <taxon>Streptomycetaceae</taxon>
        <taxon>Streptomyces</taxon>
    </lineage>
</organism>
<dbReference type="RefSeq" id="WP_210875048.1">
    <property type="nucleotide sequence ID" value="NZ_JAGPNL010000007.1"/>
</dbReference>
<evidence type="ECO:0000256" key="1">
    <source>
        <dbReference type="SAM" id="Phobius"/>
    </source>
</evidence>
<sequence>MIEASIGAVADLVPVFLVAAVLIAVPVVLLARAKKWPVVAATLWSLSLLGVLAVTLLPGGMGDAGMGVVCYIGPSLRGVLSTTQGQLNVLLFVPVCFFGVCAFRRPTAVLAGGLLLTAGVEMLQALLSIGRSCSYSDLEANALGVVAGVLCGTAWLALRRHRPLFTWRDVWTGGRFLGVGGVVIGAIFWFGIPPVYGGPEFVAATSEQDAWARSAAAEVYGEQAEVVRVRQQEAIHGFPGKVEIVTDKGNLTALWPQRKMESLFSVDYEDDEGSLSSGQSRSAAEEFAARWYPDETKGSEVTFEPVAKGKAPYVLSYRRHVDGIMMPMRLDITVTSSGRIVGVATRLVADPKLPEPELDQAAAERRAEELTGLKAGSPVFLVAQEVDREWRPVWVVNMSGEGETEPGGVVAVHLDAVSGQMVQRQD</sequence>
<feature type="transmembrane region" description="Helical" evidence="1">
    <location>
        <begin position="85"/>
        <end position="103"/>
    </location>
</feature>
<feature type="transmembrane region" description="Helical" evidence="1">
    <location>
        <begin position="141"/>
        <end position="158"/>
    </location>
</feature>
<feature type="transmembrane region" description="Helical" evidence="1">
    <location>
        <begin position="170"/>
        <end position="192"/>
    </location>
</feature>
<gene>
    <name evidence="3" type="ORF">J5Y05_23525</name>
</gene>
<feature type="domain" description="VanZ-like" evidence="2">
    <location>
        <begin position="86"/>
        <end position="151"/>
    </location>
</feature>
<keyword evidence="1" id="KW-0812">Transmembrane</keyword>
<name>A0A941B2R1_9ACTN</name>
<accession>A0A941B2R1</accession>
<evidence type="ECO:0000259" key="2">
    <source>
        <dbReference type="Pfam" id="PF04892"/>
    </source>
</evidence>
<protein>
    <submittedName>
        <fullName evidence="3">VanZ family protein</fullName>
    </submittedName>
</protein>
<comment type="caution">
    <text evidence="3">The sequence shown here is derived from an EMBL/GenBank/DDBJ whole genome shotgun (WGS) entry which is preliminary data.</text>
</comment>
<keyword evidence="1" id="KW-1133">Transmembrane helix</keyword>
<reference evidence="3" key="1">
    <citation type="submission" date="2021-04" db="EMBL/GenBank/DDBJ databases">
        <title>Genome seq and assembly of Streptomyces sp. RG38.</title>
        <authorList>
            <person name="Chhetri G."/>
        </authorList>
    </citation>
    <scope>NUCLEOTIDE SEQUENCE</scope>
    <source>
        <strain evidence="3">RG38</strain>
    </source>
</reference>
<dbReference type="Proteomes" id="UP000677875">
    <property type="component" value="Unassembled WGS sequence"/>
</dbReference>
<feature type="transmembrane region" description="Helical" evidence="1">
    <location>
        <begin position="38"/>
        <end position="57"/>
    </location>
</feature>
<keyword evidence="4" id="KW-1185">Reference proteome</keyword>
<feature type="transmembrane region" description="Helical" evidence="1">
    <location>
        <begin position="12"/>
        <end position="31"/>
    </location>
</feature>
<dbReference type="EMBL" id="JAGPNL010000007">
    <property type="protein sequence ID" value="MBQ0829436.1"/>
    <property type="molecule type" value="Genomic_DNA"/>
</dbReference>
<dbReference type="AlphaFoldDB" id="A0A941B2R1"/>
<evidence type="ECO:0000313" key="3">
    <source>
        <dbReference type="EMBL" id="MBQ0829436.1"/>
    </source>
</evidence>
<dbReference type="InterPro" id="IPR006976">
    <property type="entry name" value="VanZ-like"/>
</dbReference>
<feature type="transmembrane region" description="Helical" evidence="1">
    <location>
        <begin position="110"/>
        <end position="129"/>
    </location>
</feature>
<dbReference type="Pfam" id="PF04892">
    <property type="entry name" value="VanZ"/>
    <property type="match status" value="1"/>
</dbReference>
<evidence type="ECO:0000313" key="4">
    <source>
        <dbReference type="Proteomes" id="UP000677875"/>
    </source>
</evidence>
<proteinExistence type="predicted"/>
<keyword evidence="1" id="KW-0472">Membrane</keyword>